<protein>
    <submittedName>
        <fullName evidence="2">CRISPR-associated protein, APE2256 family</fullName>
    </submittedName>
</protein>
<dbReference type="NCBIfam" id="TIGR02619">
    <property type="entry name" value="putative CRISPR-associated protein, APE2256 family"/>
    <property type="match status" value="1"/>
</dbReference>
<dbReference type="KEGG" id="tne:Tneu_0445"/>
<evidence type="ECO:0000313" key="3">
    <source>
        <dbReference type="Proteomes" id="UP000001694"/>
    </source>
</evidence>
<dbReference type="Proteomes" id="UP000001694">
    <property type="component" value="Chromosome"/>
</dbReference>
<dbReference type="Pfam" id="PF09651">
    <property type="entry name" value="Cas_APE2256"/>
    <property type="match status" value="1"/>
</dbReference>
<dbReference type="STRING" id="444157.Tneu_0445"/>
<keyword evidence="3" id="KW-1185">Reference proteome</keyword>
<dbReference type="GeneID" id="6166030"/>
<evidence type="ECO:0000259" key="1">
    <source>
        <dbReference type="Pfam" id="PF09651"/>
    </source>
</evidence>
<proteinExistence type="predicted"/>
<dbReference type="InterPro" id="IPR013442">
    <property type="entry name" value="SSO1393-like"/>
</dbReference>
<sequence>MRPVFFAVTVGISLLVNAQRDGARDIVEYAVQNPRRASAELNTLLSLRERWPALFSRPAAALYATDTDDGRRAAEALAQAVERLIQVKAQVKVIQQLGKDFEKGLLNLAKEVARDVRTARAGGALAYVVATGGFKPESTYAAAYLAGANGVAYIHETFREAVLLPMTPLDVADAVKKFHRGEIDEGLLARALGLDVQHLEAIGLLTPDRALNPLLAELLGDT</sequence>
<name>B1YC79_PYRNV</name>
<dbReference type="EMBL" id="CP001014">
    <property type="protein sequence ID" value="ACB39392.1"/>
    <property type="molecule type" value="Genomic_DNA"/>
</dbReference>
<feature type="domain" description="CRISPR system ring nuclease SSO1393-like" evidence="1">
    <location>
        <begin position="35"/>
        <end position="166"/>
    </location>
</feature>
<accession>B1YC79</accession>
<dbReference type="eggNOG" id="arCOG01935">
    <property type="taxonomic scope" value="Archaea"/>
</dbReference>
<organism evidence="2 3">
    <name type="scientific">Pyrobaculum neutrophilum (strain DSM 2338 / JCM 9278 / NBRC 100436 / V24Sta)</name>
    <name type="common">Thermoproteus neutrophilus</name>
    <dbReference type="NCBI Taxonomy" id="444157"/>
    <lineage>
        <taxon>Archaea</taxon>
        <taxon>Thermoproteota</taxon>
        <taxon>Thermoprotei</taxon>
        <taxon>Thermoproteales</taxon>
        <taxon>Thermoproteaceae</taxon>
        <taxon>Pyrobaculum</taxon>
    </lineage>
</organism>
<evidence type="ECO:0000313" key="2">
    <source>
        <dbReference type="EMBL" id="ACB39392.1"/>
    </source>
</evidence>
<dbReference type="HOGENOM" id="CLU_082641_1_0_2"/>
<dbReference type="OrthoDB" id="27780at2157"/>
<dbReference type="Gene3D" id="3.40.50.10770">
    <property type="entry name" value="Hypothetical protein VC1899 like domain (Restriction endonuclease-like)"/>
    <property type="match status" value="1"/>
</dbReference>
<dbReference type="AlphaFoldDB" id="B1YC79"/>
<dbReference type="RefSeq" id="WP_012349812.1">
    <property type="nucleotide sequence ID" value="NC_010525.1"/>
</dbReference>
<gene>
    <name evidence="2" type="ordered locus">Tneu_0445</name>
</gene>
<reference evidence="2" key="1">
    <citation type="submission" date="2008-03" db="EMBL/GenBank/DDBJ databases">
        <title>Complete sequence of Thermoproteus neutrophilus V24Sta.</title>
        <authorList>
            <consortium name="US DOE Joint Genome Institute"/>
            <person name="Copeland A."/>
            <person name="Lucas S."/>
            <person name="Lapidus A."/>
            <person name="Glavina del Rio T."/>
            <person name="Dalin E."/>
            <person name="Tice H."/>
            <person name="Bruce D."/>
            <person name="Goodwin L."/>
            <person name="Pitluck S."/>
            <person name="Sims D."/>
            <person name="Brettin T."/>
            <person name="Detter J.C."/>
            <person name="Han C."/>
            <person name="Kuske C.R."/>
            <person name="Schmutz J."/>
            <person name="Larimer F."/>
            <person name="Land M."/>
            <person name="Hauser L."/>
            <person name="Kyrpides N."/>
            <person name="Mikhailova N."/>
            <person name="Biddle J.F."/>
            <person name="Zhang Z."/>
            <person name="Fitz-Gibbon S.T."/>
            <person name="Lowe T.M."/>
            <person name="Saltikov C."/>
            <person name="House C.H."/>
            <person name="Richardson P."/>
        </authorList>
    </citation>
    <scope>NUCLEOTIDE SEQUENCE [LARGE SCALE GENOMIC DNA]</scope>
    <source>
        <strain evidence="2">V24Sta</strain>
    </source>
</reference>